<evidence type="ECO:0000313" key="3">
    <source>
        <dbReference type="EMBL" id="SUE14911.1"/>
    </source>
</evidence>
<feature type="region of interest" description="Disordered" evidence="1">
    <location>
        <begin position="340"/>
        <end position="367"/>
    </location>
</feature>
<protein>
    <submittedName>
        <fullName evidence="3">Esx cluster membrane protein</fullName>
    </submittedName>
</protein>
<evidence type="ECO:0000256" key="2">
    <source>
        <dbReference type="SAM" id="Phobius"/>
    </source>
</evidence>
<dbReference type="InterPro" id="IPR023840">
    <property type="entry name" value="T7SS_Rv3446c"/>
</dbReference>
<feature type="transmembrane region" description="Helical" evidence="2">
    <location>
        <begin position="300"/>
        <end position="321"/>
    </location>
</feature>
<feature type="region of interest" description="Disordered" evidence="1">
    <location>
        <begin position="248"/>
        <end position="276"/>
    </location>
</feature>
<dbReference type="NCBIfam" id="TIGR03931">
    <property type="entry name" value="T7SS_Rv3446c"/>
    <property type="match status" value="1"/>
</dbReference>
<reference evidence="3 4" key="1">
    <citation type="submission" date="2018-06" db="EMBL/GenBank/DDBJ databases">
        <authorList>
            <consortium name="Pathogen Informatics"/>
            <person name="Doyle S."/>
        </authorList>
    </citation>
    <scope>NUCLEOTIDE SEQUENCE [LARGE SCALE GENOMIC DNA]</scope>
    <source>
        <strain evidence="3 4">NCTC13296</strain>
    </source>
</reference>
<keyword evidence="2" id="KW-1133">Transmembrane helix</keyword>
<organism evidence="3 4">
    <name type="scientific">Rhodococcus gordoniae</name>
    <dbReference type="NCBI Taxonomy" id="223392"/>
    <lineage>
        <taxon>Bacteria</taxon>
        <taxon>Bacillati</taxon>
        <taxon>Actinomycetota</taxon>
        <taxon>Actinomycetes</taxon>
        <taxon>Mycobacteriales</taxon>
        <taxon>Nocardiaceae</taxon>
        <taxon>Rhodococcus</taxon>
    </lineage>
</organism>
<dbReference type="AlphaFoldDB" id="A0A379LXZ4"/>
<evidence type="ECO:0000256" key="1">
    <source>
        <dbReference type="SAM" id="MobiDB-lite"/>
    </source>
</evidence>
<keyword evidence="2" id="KW-0812">Transmembrane</keyword>
<accession>A0A379LXZ4</accession>
<dbReference type="EMBL" id="UGVI01000001">
    <property type="protein sequence ID" value="SUE14911.1"/>
    <property type="molecule type" value="Genomic_DNA"/>
</dbReference>
<sequence>MTSRDEAVVAAVAFTMTSGSMHIGWSGTTRSVPALAADVGERRVFGAPAGEVADPLDVTEFADIAAVGTERELGELLTGLVAYGAATAGAPDTAGPACAIHPTWWNERRRDLLRTAVRQVAGDTILLPVAVAAARAADTAPHERCAVLEFAAGGVTAVSVAGFAPDGPTVERVARDPDLSLYSPDAAARLESLLISVCGGSGPEVVVVTGGPGEPSGVEPLALAVDLVGPGRRVVPVAASEMLVAVTGSPSAPTTPGSGARGAPTRSTMDGPDRTLPWLNEVRARPDSGRPGRDGRVRTMFVAGAMVPALLAAAIFLWPLLAGGDDADVRNLPEVVAAEETPNTVESPSVVPTGDPGPRASTRVDVGPLNLELPDGWRIRDPETVSAGRAELIPLGGADRRILVVYRDLPDGTDAGSVASALVARAAERAPVIRDLDADTTFADRKVVAYTEVPDDYSVVRWSVLVFPGLQVSVGCQYLEEDWTRIRSECEQAVHTLRLG</sequence>
<name>A0A379LXZ4_9NOCA</name>
<dbReference type="RefSeq" id="WP_245207839.1">
    <property type="nucleotide sequence ID" value="NZ_LPZN01000018.1"/>
</dbReference>
<keyword evidence="2" id="KW-0472">Membrane</keyword>
<evidence type="ECO:0000313" key="4">
    <source>
        <dbReference type="Proteomes" id="UP000254569"/>
    </source>
</evidence>
<proteinExistence type="predicted"/>
<dbReference type="Proteomes" id="UP000254569">
    <property type="component" value="Unassembled WGS sequence"/>
</dbReference>
<gene>
    <name evidence="3" type="ORF">NCTC13296_01764</name>
</gene>
<keyword evidence="4" id="KW-1185">Reference proteome</keyword>
<feature type="compositionally biased region" description="Polar residues" evidence="1">
    <location>
        <begin position="248"/>
        <end position="257"/>
    </location>
</feature>